<accession>A0ABS4INL6</accession>
<evidence type="ECO:0000313" key="1">
    <source>
        <dbReference type="EMBL" id="MBP1971604.1"/>
    </source>
</evidence>
<comment type="caution">
    <text evidence="1">The sequence shown here is derived from an EMBL/GenBank/DDBJ whole genome shotgun (WGS) entry which is preliminary data.</text>
</comment>
<evidence type="ECO:0000313" key="2">
    <source>
        <dbReference type="Proteomes" id="UP001519345"/>
    </source>
</evidence>
<organism evidence="1 2">
    <name type="scientific">Virgibacillus natechei</name>
    <dbReference type="NCBI Taxonomy" id="1216297"/>
    <lineage>
        <taxon>Bacteria</taxon>
        <taxon>Bacillati</taxon>
        <taxon>Bacillota</taxon>
        <taxon>Bacilli</taxon>
        <taxon>Bacillales</taxon>
        <taxon>Bacillaceae</taxon>
        <taxon>Virgibacillus</taxon>
    </lineage>
</organism>
<gene>
    <name evidence="1" type="ORF">J2Z83_003755</name>
</gene>
<name>A0ABS4INL6_9BACI</name>
<protein>
    <submittedName>
        <fullName evidence="1">Uncharacterized protein</fullName>
    </submittedName>
</protein>
<sequence length="123" mass="13607">MNLTTGEMIDKLKVGEVAENVNGTMQITKKPSGEFVHIDHPQGAMIVNERVSNTKWFILPNYVSFEEAMTALDNGKIVRISFSGTLVKVSQFLSLKGIQEALGEPVGLLDLIDGKWTIEEDNQ</sequence>
<reference evidence="1 2" key="1">
    <citation type="submission" date="2021-03" db="EMBL/GenBank/DDBJ databases">
        <title>Genomic Encyclopedia of Type Strains, Phase IV (KMG-IV): sequencing the most valuable type-strain genomes for metagenomic binning, comparative biology and taxonomic classification.</title>
        <authorList>
            <person name="Goeker M."/>
        </authorList>
    </citation>
    <scope>NUCLEOTIDE SEQUENCE [LARGE SCALE GENOMIC DNA]</scope>
    <source>
        <strain evidence="1 2">DSM 25609</strain>
    </source>
</reference>
<proteinExistence type="predicted"/>
<dbReference type="Proteomes" id="UP001519345">
    <property type="component" value="Unassembled WGS sequence"/>
</dbReference>
<dbReference type="RefSeq" id="WP_209464627.1">
    <property type="nucleotide sequence ID" value="NZ_CP110224.1"/>
</dbReference>
<dbReference type="EMBL" id="JAGGKX010000029">
    <property type="protein sequence ID" value="MBP1971604.1"/>
    <property type="molecule type" value="Genomic_DNA"/>
</dbReference>
<keyword evidence="2" id="KW-1185">Reference proteome</keyword>